<proteinExistence type="predicted"/>
<gene>
    <name evidence="1" type="ORF">PYTT13_05550</name>
</gene>
<evidence type="ECO:0008006" key="3">
    <source>
        <dbReference type="Google" id="ProtNLM"/>
    </source>
</evidence>
<evidence type="ECO:0000313" key="2">
    <source>
        <dbReference type="Proteomes" id="UP000229314"/>
    </source>
</evidence>
<accession>A0A2D2BYK2</accession>
<dbReference type="Gene3D" id="4.10.410.40">
    <property type="match status" value="1"/>
</dbReference>
<name>A0A2D2BYK2_9RHOB</name>
<dbReference type="GeneID" id="78897137"/>
<dbReference type="Proteomes" id="UP000229314">
    <property type="component" value="Chromosome"/>
</dbReference>
<protein>
    <recommendedName>
        <fullName evidence="3">Phage tail protein</fullName>
    </recommendedName>
</protein>
<organism evidence="1 2">
    <name type="scientific">Paracoccus yeei</name>
    <dbReference type="NCBI Taxonomy" id="147645"/>
    <lineage>
        <taxon>Bacteria</taxon>
        <taxon>Pseudomonadati</taxon>
        <taxon>Pseudomonadota</taxon>
        <taxon>Alphaproteobacteria</taxon>
        <taxon>Rhodobacterales</taxon>
        <taxon>Paracoccaceae</taxon>
        <taxon>Paracoccus</taxon>
    </lineage>
</organism>
<dbReference type="RefSeq" id="WP_099648464.1">
    <property type="nucleotide sequence ID" value="NZ_CAJGAB010000008.1"/>
</dbReference>
<sequence length="159" mass="16726">MTIYATNGAHIFIGPALAAKSADFVLADFPTTGWVEIGETEGLGTVGDTSAEITFDAINASRTRRLKGTRNAGSMEIVCGIDPADPGQLAAIAAEKTPHDYAFKMVLNDAPAGGTPSERYFVAKVASAAEQYDSANSVMKLNITLWVNSNVVRVDADEA</sequence>
<dbReference type="EMBL" id="CP024422">
    <property type="protein sequence ID" value="ATQ55328.1"/>
    <property type="molecule type" value="Genomic_DNA"/>
</dbReference>
<evidence type="ECO:0000313" key="1">
    <source>
        <dbReference type="EMBL" id="ATQ55328.1"/>
    </source>
</evidence>
<dbReference type="AlphaFoldDB" id="A0A2D2BYK2"/>
<reference evidence="1 2" key="1">
    <citation type="submission" date="2017-10" db="EMBL/GenBank/DDBJ databases">
        <title>Complete genome sequence of Paracoccus yeei TT13 isolated from human skin.</title>
        <authorList>
            <person name="Lee K."/>
            <person name="Lim J.Y."/>
            <person name="Hwang I."/>
        </authorList>
    </citation>
    <scope>NUCLEOTIDE SEQUENCE [LARGE SCALE GENOMIC DNA]</scope>
    <source>
        <strain evidence="1 2">TT13</strain>
    </source>
</reference>